<dbReference type="GO" id="GO:0046677">
    <property type="term" value="P:response to antibiotic"/>
    <property type="evidence" value="ECO:0007669"/>
    <property type="project" value="UniProtKB-KW"/>
</dbReference>
<sequence length="446" mass="48789">MKEIDQRMESDSVGKVFLRYLIPSLVGMLLMSVNIVADGIFVGHRLGGVALAGINIAVPVFSIFTAISLWIGIGGATQYSFALGEKNIPEAQRIFTRSIIMVFVITITLAGIAFIFRVPLANVLGANPETLPYVMDYMTILLMFGFAFTVENILSIFVRNDGDPNLAMIALIVTAVVNVILNYYFLFVLDWGVSGSAGATIMAVTVGIGVLSIHFFKKSSRLKFVKFRFTKKSVAKTFSIGMPSFLSELGLSVFTMGYNIAIAAVAGTAGVAAFSVLNYTHSVILMLFLGMSSAIQPLISYYRGAKRQDREQATIRLAVKTAIGTGLGFFIIGLFGANHIVRMFGDFSPEIVNLATMAVRIFFAGYIFMGFNFVMMTYFQTSNRVGMAIWITVAREMLFMVAFLIILPPFFGAEGVWASIPLSEAVVATSIVIYARRKHIFTKGIQ</sequence>
<feature type="transmembrane region" description="Helical" evidence="10">
    <location>
        <begin position="249"/>
        <end position="277"/>
    </location>
</feature>
<dbReference type="PIRSF" id="PIRSF006603">
    <property type="entry name" value="DinF"/>
    <property type="match status" value="1"/>
</dbReference>
<feature type="transmembrane region" description="Helical" evidence="10">
    <location>
        <begin position="197"/>
        <end position="216"/>
    </location>
</feature>
<evidence type="ECO:0000256" key="6">
    <source>
        <dbReference type="ARBA" id="ARBA00022692"/>
    </source>
</evidence>
<dbReference type="PANTHER" id="PTHR43823">
    <property type="entry name" value="SPORULATION PROTEIN YKVU"/>
    <property type="match status" value="1"/>
</dbReference>
<dbReference type="CDD" id="cd13143">
    <property type="entry name" value="MATE_MepA_like"/>
    <property type="match status" value="1"/>
</dbReference>
<dbReference type="GO" id="GO:0015297">
    <property type="term" value="F:antiporter activity"/>
    <property type="evidence" value="ECO:0007669"/>
    <property type="project" value="InterPro"/>
</dbReference>
<dbReference type="InterPro" id="IPR051327">
    <property type="entry name" value="MATE_MepA_subfamily"/>
</dbReference>
<comment type="subcellular location">
    <subcellularLocation>
        <location evidence="1">Cell membrane</location>
        <topology evidence="1">Multi-pass membrane protein</topology>
    </subcellularLocation>
</comment>
<evidence type="ECO:0000256" key="10">
    <source>
        <dbReference type="SAM" id="Phobius"/>
    </source>
</evidence>
<keyword evidence="5" id="KW-1003">Cell membrane</keyword>
<feature type="transmembrane region" description="Helical" evidence="10">
    <location>
        <begin position="416"/>
        <end position="435"/>
    </location>
</feature>
<feature type="transmembrane region" description="Helical" evidence="10">
    <location>
        <begin position="49"/>
        <end position="73"/>
    </location>
</feature>
<feature type="transmembrane region" description="Helical" evidence="10">
    <location>
        <begin position="137"/>
        <end position="158"/>
    </location>
</feature>
<feature type="transmembrane region" description="Helical" evidence="10">
    <location>
        <begin position="283"/>
        <end position="305"/>
    </location>
</feature>
<reference evidence="11 12" key="1">
    <citation type="submission" date="2020-03" db="EMBL/GenBank/DDBJ databases">
        <title>Soil Listeria distribution.</title>
        <authorList>
            <person name="Liao J."/>
            <person name="Wiedmann M."/>
        </authorList>
    </citation>
    <scope>NUCLEOTIDE SEQUENCE [LARGE SCALE GENOMIC DNA]</scope>
    <source>
        <strain evidence="11 12">FSL L7-1681</strain>
    </source>
</reference>
<dbReference type="GO" id="GO:0042910">
    <property type="term" value="F:xenobiotic transmembrane transporter activity"/>
    <property type="evidence" value="ECO:0007669"/>
    <property type="project" value="InterPro"/>
</dbReference>
<feature type="transmembrane region" description="Helical" evidence="10">
    <location>
        <begin position="165"/>
        <end position="185"/>
    </location>
</feature>
<proteinExistence type="inferred from homology"/>
<dbReference type="GO" id="GO:0005886">
    <property type="term" value="C:plasma membrane"/>
    <property type="evidence" value="ECO:0007669"/>
    <property type="project" value="UniProtKB-SubCell"/>
</dbReference>
<dbReference type="InterPro" id="IPR048279">
    <property type="entry name" value="MdtK-like"/>
</dbReference>
<dbReference type="EMBL" id="JAARPL010000007">
    <property type="protein sequence ID" value="MBC1372890.1"/>
    <property type="molecule type" value="Genomic_DNA"/>
</dbReference>
<keyword evidence="4" id="KW-0813">Transport</keyword>
<evidence type="ECO:0000313" key="11">
    <source>
        <dbReference type="EMBL" id="MBC1372890.1"/>
    </source>
</evidence>
<organism evidence="11 12">
    <name type="scientific">Listeria booriae</name>
    <dbReference type="NCBI Taxonomy" id="1552123"/>
    <lineage>
        <taxon>Bacteria</taxon>
        <taxon>Bacillati</taxon>
        <taxon>Bacillota</taxon>
        <taxon>Bacilli</taxon>
        <taxon>Bacillales</taxon>
        <taxon>Listeriaceae</taxon>
        <taxon>Listeria</taxon>
    </lineage>
</organism>
<dbReference type="Proteomes" id="UP000591929">
    <property type="component" value="Unassembled WGS sequence"/>
</dbReference>
<protein>
    <recommendedName>
        <fullName evidence="3">Multidrug export protein MepA</fullName>
    </recommendedName>
</protein>
<keyword evidence="9" id="KW-0046">Antibiotic resistance</keyword>
<comment type="caution">
    <text evidence="11">The sequence shown here is derived from an EMBL/GenBank/DDBJ whole genome shotgun (WGS) entry which is preliminary data.</text>
</comment>
<dbReference type="Pfam" id="PF01554">
    <property type="entry name" value="MatE"/>
    <property type="match status" value="2"/>
</dbReference>
<dbReference type="PANTHER" id="PTHR43823:SF4">
    <property type="entry name" value="SPORULATION PROTEIN YKVU"/>
    <property type="match status" value="1"/>
</dbReference>
<dbReference type="AlphaFoldDB" id="A0A841Y5R5"/>
<feature type="transmembrane region" description="Helical" evidence="10">
    <location>
        <begin position="94"/>
        <end position="117"/>
    </location>
</feature>
<accession>A0A841Y5R5</accession>
<evidence type="ECO:0000256" key="2">
    <source>
        <dbReference type="ARBA" id="ARBA00008417"/>
    </source>
</evidence>
<feature type="transmembrane region" description="Helical" evidence="10">
    <location>
        <begin position="317"/>
        <end position="337"/>
    </location>
</feature>
<feature type="transmembrane region" description="Helical" evidence="10">
    <location>
        <begin position="357"/>
        <end position="375"/>
    </location>
</feature>
<dbReference type="InterPro" id="IPR002528">
    <property type="entry name" value="MATE_fam"/>
</dbReference>
<name>A0A841Y5R5_9LIST</name>
<evidence type="ECO:0000313" key="12">
    <source>
        <dbReference type="Proteomes" id="UP000591929"/>
    </source>
</evidence>
<evidence type="ECO:0000256" key="7">
    <source>
        <dbReference type="ARBA" id="ARBA00022989"/>
    </source>
</evidence>
<evidence type="ECO:0000256" key="4">
    <source>
        <dbReference type="ARBA" id="ARBA00022448"/>
    </source>
</evidence>
<dbReference type="NCBIfam" id="TIGR00797">
    <property type="entry name" value="matE"/>
    <property type="match status" value="1"/>
</dbReference>
<evidence type="ECO:0000256" key="9">
    <source>
        <dbReference type="ARBA" id="ARBA00023251"/>
    </source>
</evidence>
<evidence type="ECO:0000256" key="8">
    <source>
        <dbReference type="ARBA" id="ARBA00023136"/>
    </source>
</evidence>
<comment type="similarity">
    <text evidence="2">Belongs to the multi antimicrobial extrusion (MATE) (TC 2.A.66.1) family. MepA subfamily.</text>
</comment>
<evidence type="ECO:0000256" key="3">
    <source>
        <dbReference type="ARBA" id="ARBA00022106"/>
    </source>
</evidence>
<gene>
    <name evidence="11" type="ORF">HB847_10990</name>
</gene>
<evidence type="ECO:0000256" key="5">
    <source>
        <dbReference type="ARBA" id="ARBA00022475"/>
    </source>
</evidence>
<feature type="transmembrane region" description="Helical" evidence="10">
    <location>
        <begin position="20"/>
        <end position="43"/>
    </location>
</feature>
<keyword evidence="6 10" id="KW-0812">Transmembrane</keyword>
<dbReference type="InterPro" id="IPR045070">
    <property type="entry name" value="MATE_MepA-like"/>
</dbReference>
<dbReference type="RefSeq" id="WP_185377281.1">
    <property type="nucleotide sequence ID" value="NZ_JAARPL010000007.1"/>
</dbReference>
<evidence type="ECO:0000256" key="1">
    <source>
        <dbReference type="ARBA" id="ARBA00004651"/>
    </source>
</evidence>
<feature type="transmembrane region" description="Helical" evidence="10">
    <location>
        <begin position="387"/>
        <end position="410"/>
    </location>
</feature>
<keyword evidence="7 10" id="KW-1133">Transmembrane helix</keyword>
<keyword evidence="8 10" id="KW-0472">Membrane</keyword>